<dbReference type="Gene3D" id="2.30.30.30">
    <property type="match status" value="1"/>
</dbReference>
<dbReference type="Proteomes" id="UP000824128">
    <property type="component" value="Unassembled WGS sequence"/>
</dbReference>
<dbReference type="CDD" id="cd06088">
    <property type="entry name" value="KOW_RPL14"/>
    <property type="match status" value="1"/>
</dbReference>
<dbReference type="AlphaFoldDB" id="A0A9D1N3M8"/>
<sequence>MTQQAALGRVAISRAGRDRGRAFLIVGVADEAHVLLADGATRRLARPKKKKLMHLRIEPARADEIAKRLESGAALLDADIRKALSALGYDREEQEG</sequence>
<organism evidence="3 4">
    <name type="scientific">Candidatus Aphodomorpha intestinavium</name>
    <dbReference type="NCBI Taxonomy" id="2840672"/>
    <lineage>
        <taxon>Bacteria</taxon>
        <taxon>Bacillati</taxon>
        <taxon>Bacillota</taxon>
        <taxon>Clostridia</taxon>
        <taxon>Eubacteriales</taxon>
        <taxon>Candidatus Aphodomorpha</taxon>
    </lineage>
</organism>
<dbReference type="InterPro" id="IPR014722">
    <property type="entry name" value="Rib_uL2_dom2"/>
</dbReference>
<evidence type="ECO:0000256" key="1">
    <source>
        <dbReference type="ARBA" id="ARBA00022980"/>
    </source>
</evidence>
<evidence type="ECO:0000313" key="4">
    <source>
        <dbReference type="Proteomes" id="UP000824128"/>
    </source>
</evidence>
<gene>
    <name evidence="3" type="ORF">IAD24_03200</name>
</gene>
<evidence type="ECO:0000313" key="3">
    <source>
        <dbReference type="EMBL" id="HIU94144.1"/>
    </source>
</evidence>
<dbReference type="GO" id="GO:1990904">
    <property type="term" value="C:ribonucleoprotein complex"/>
    <property type="evidence" value="ECO:0007669"/>
    <property type="project" value="UniProtKB-KW"/>
</dbReference>
<accession>A0A9D1N3M8</accession>
<protein>
    <submittedName>
        <fullName evidence="3">KOW domain-containing RNA-binding protein</fullName>
    </submittedName>
</protein>
<comment type="caution">
    <text evidence="3">The sequence shown here is derived from an EMBL/GenBank/DDBJ whole genome shotgun (WGS) entry which is preliminary data.</text>
</comment>
<name>A0A9D1N3M8_9FIRM</name>
<dbReference type="InterPro" id="IPR041985">
    <property type="entry name" value="Ribosomal_eL14_KOW"/>
</dbReference>
<dbReference type="SUPFAM" id="SSF50104">
    <property type="entry name" value="Translation proteins SH3-like domain"/>
    <property type="match status" value="1"/>
</dbReference>
<dbReference type="EMBL" id="DVNZ01000101">
    <property type="protein sequence ID" value="HIU94144.1"/>
    <property type="molecule type" value="Genomic_DNA"/>
</dbReference>
<dbReference type="InterPro" id="IPR008991">
    <property type="entry name" value="Translation_prot_SH3-like_sf"/>
</dbReference>
<evidence type="ECO:0000256" key="2">
    <source>
        <dbReference type="ARBA" id="ARBA00023274"/>
    </source>
</evidence>
<keyword evidence="1" id="KW-0689">Ribosomal protein</keyword>
<reference evidence="3" key="1">
    <citation type="submission" date="2020-10" db="EMBL/GenBank/DDBJ databases">
        <authorList>
            <person name="Gilroy R."/>
        </authorList>
    </citation>
    <scope>NUCLEOTIDE SEQUENCE</scope>
    <source>
        <strain evidence="3">ChiGjej2B2-16831</strain>
    </source>
</reference>
<reference evidence="3" key="2">
    <citation type="journal article" date="2021" name="PeerJ">
        <title>Extensive microbial diversity within the chicken gut microbiome revealed by metagenomics and culture.</title>
        <authorList>
            <person name="Gilroy R."/>
            <person name="Ravi A."/>
            <person name="Getino M."/>
            <person name="Pursley I."/>
            <person name="Horton D.L."/>
            <person name="Alikhan N.F."/>
            <person name="Baker D."/>
            <person name="Gharbi K."/>
            <person name="Hall N."/>
            <person name="Watson M."/>
            <person name="Adriaenssens E.M."/>
            <person name="Foster-Nyarko E."/>
            <person name="Jarju S."/>
            <person name="Secka A."/>
            <person name="Antonio M."/>
            <person name="Oren A."/>
            <person name="Chaudhuri R.R."/>
            <person name="La Ragione R."/>
            <person name="Hildebrand F."/>
            <person name="Pallen M.J."/>
        </authorList>
    </citation>
    <scope>NUCLEOTIDE SEQUENCE</scope>
    <source>
        <strain evidence="3">ChiGjej2B2-16831</strain>
    </source>
</reference>
<dbReference type="GO" id="GO:0005840">
    <property type="term" value="C:ribosome"/>
    <property type="evidence" value="ECO:0007669"/>
    <property type="project" value="UniProtKB-KW"/>
</dbReference>
<keyword evidence="2" id="KW-0687">Ribonucleoprotein</keyword>
<proteinExistence type="predicted"/>